<comment type="caution">
    <text evidence="2">The sequence shown here is derived from an EMBL/GenBank/DDBJ whole genome shotgun (WGS) entry which is preliminary data.</text>
</comment>
<name>A0A1V6QNQ7_9EURO</name>
<dbReference type="SUPFAM" id="SSF55729">
    <property type="entry name" value="Acyl-CoA N-acyltransferases (Nat)"/>
    <property type="match status" value="1"/>
</dbReference>
<organism evidence="2 3">
    <name type="scientific">Penicillium antarcticum</name>
    <dbReference type="NCBI Taxonomy" id="416450"/>
    <lineage>
        <taxon>Eukaryota</taxon>
        <taxon>Fungi</taxon>
        <taxon>Dikarya</taxon>
        <taxon>Ascomycota</taxon>
        <taxon>Pezizomycotina</taxon>
        <taxon>Eurotiomycetes</taxon>
        <taxon>Eurotiomycetidae</taxon>
        <taxon>Eurotiales</taxon>
        <taxon>Aspergillaceae</taxon>
        <taxon>Penicillium</taxon>
    </lineage>
</organism>
<gene>
    <name evidence="2" type="ORF">PENANT_c001G00152</name>
</gene>
<dbReference type="GO" id="GO:0016747">
    <property type="term" value="F:acyltransferase activity, transferring groups other than amino-acyl groups"/>
    <property type="evidence" value="ECO:0007669"/>
    <property type="project" value="InterPro"/>
</dbReference>
<dbReference type="InterPro" id="IPR000182">
    <property type="entry name" value="GNAT_dom"/>
</dbReference>
<evidence type="ECO:0000313" key="2">
    <source>
        <dbReference type="EMBL" id="OQD90617.1"/>
    </source>
</evidence>
<dbReference type="PANTHER" id="PTHR43233">
    <property type="entry name" value="FAMILY N-ACETYLTRANSFERASE, PUTATIVE (AFU_ORTHOLOGUE AFUA_6G03350)-RELATED"/>
    <property type="match status" value="1"/>
</dbReference>
<dbReference type="Gene3D" id="3.40.630.30">
    <property type="match status" value="1"/>
</dbReference>
<dbReference type="PANTHER" id="PTHR43233:SF1">
    <property type="entry name" value="FAMILY N-ACETYLTRANSFERASE, PUTATIVE (AFU_ORTHOLOGUE AFUA_6G03350)-RELATED"/>
    <property type="match status" value="1"/>
</dbReference>
<accession>A0A1V6QNQ7</accession>
<reference evidence="3" key="1">
    <citation type="journal article" date="2017" name="Nat. Microbiol.">
        <title>Global analysis of biosynthetic gene clusters reveals vast potential of secondary metabolite production in Penicillium species.</title>
        <authorList>
            <person name="Nielsen J.C."/>
            <person name="Grijseels S."/>
            <person name="Prigent S."/>
            <person name="Ji B."/>
            <person name="Dainat J."/>
            <person name="Nielsen K.F."/>
            <person name="Frisvad J.C."/>
            <person name="Workman M."/>
            <person name="Nielsen J."/>
        </authorList>
    </citation>
    <scope>NUCLEOTIDE SEQUENCE [LARGE SCALE GENOMIC DNA]</scope>
    <source>
        <strain evidence="3">IBT 31811</strain>
    </source>
</reference>
<dbReference type="InterPro" id="IPR016181">
    <property type="entry name" value="Acyl_CoA_acyltransferase"/>
</dbReference>
<sequence>MTTQSPNYKTWTKEQYHISMDPALIPAQTLSVWFASDEVYWAKPMPEEAMRATLQNSLCFGLYHNTSPPNLEFIGIARCITDSTTFIYLTDVFILPSYQGSGLGKWLISCVQEVIESMPYLRRSLLFTGDWKRSVPFYERMMGVDVVECRPPVNGTEGVGLAVMMRKFGGHPDFVDDSKSQSQGELYCIGPDL</sequence>
<dbReference type="Proteomes" id="UP000191672">
    <property type="component" value="Unassembled WGS sequence"/>
</dbReference>
<protein>
    <recommendedName>
        <fullName evidence="1">N-acetyltransferase domain-containing protein</fullName>
    </recommendedName>
</protein>
<dbReference type="STRING" id="416450.A0A1V6QNQ7"/>
<evidence type="ECO:0000313" key="3">
    <source>
        <dbReference type="Proteomes" id="UP000191672"/>
    </source>
</evidence>
<keyword evidence="3" id="KW-1185">Reference proteome</keyword>
<dbReference type="PROSITE" id="PS51186">
    <property type="entry name" value="GNAT"/>
    <property type="match status" value="1"/>
</dbReference>
<proteinExistence type="predicted"/>
<dbReference type="EMBL" id="MDYN01000001">
    <property type="protein sequence ID" value="OQD90617.1"/>
    <property type="molecule type" value="Genomic_DNA"/>
</dbReference>
<evidence type="ECO:0000259" key="1">
    <source>
        <dbReference type="PROSITE" id="PS51186"/>
    </source>
</evidence>
<dbReference type="InterPro" id="IPR053144">
    <property type="entry name" value="Acetyltransferase_Butenolide"/>
</dbReference>
<dbReference type="CDD" id="cd04301">
    <property type="entry name" value="NAT_SF"/>
    <property type="match status" value="1"/>
</dbReference>
<feature type="domain" description="N-acetyltransferase" evidence="1">
    <location>
        <begin position="20"/>
        <end position="170"/>
    </location>
</feature>
<dbReference type="OrthoDB" id="10039976at2759"/>
<dbReference type="Pfam" id="PF00583">
    <property type="entry name" value="Acetyltransf_1"/>
    <property type="match status" value="1"/>
</dbReference>
<dbReference type="AlphaFoldDB" id="A0A1V6QNQ7"/>